<keyword evidence="3" id="KW-1185">Reference proteome</keyword>
<dbReference type="OrthoDB" id="296301at2759"/>
<keyword evidence="1" id="KW-1133">Transmembrane helix</keyword>
<dbReference type="EMBL" id="CAJJDO010000171">
    <property type="protein sequence ID" value="CAD8212870.1"/>
    <property type="molecule type" value="Genomic_DNA"/>
</dbReference>
<evidence type="ECO:0000313" key="3">
    <source>
        <dbReference type="Proteomes" id="UP000689195"/>
    </source>
</evidence>
<dbReference type="PANTHER" id="PTHR11319:SF35">
    <property type="entry name" value="OUTER MEMBRANE PROTEIN PMPC-RELATED"/>
    <property type="match status" value="1"/>
</dbReference>
<accession>A0A8S1YFZ7</accession>
<reference evidence="2" key="1">
    <citation type="submission" date="2021-01" db="EMBL/GenBank/DDBJ databases">
        <authorList>
            <consortium name="Genoscope - CEA"/>
            <person name="William W."/>
        </authorList>
    </citation>
    <scope>NUCLEOTIDE SEQUENCE</scope>
</reference>
<keyword evidence="1" id="KW-0812">Transmembrane</keyword>
<comment type="caution">
    <text evidence="2">The sequence shown here is derived from an EMBL/GenBank/DDBJ whole genome shotgun (WGS) entry which is preliminary data.</text>
</comment>
<proteinExistence type="predicted"/>
<evidence type="ECO:0008006" key="4">
    <source>
        <dbReference type="Google" id="ProtNLM"/>
    </source>
</evidence>
<dbReference type="Proteomes" id="UP000689195">
    <property type="component" value="Unassembled WGS sequence"/>
</dbReference>
<evidence type="ECO:0000256" key="1">
    <source>
        <dbReference type="SAM" id="Phobius"/>
    </source>
</evidence>
<dbReference type="AlphaFoldDB" id="A0A8S1YFZ7"/>
<evidence type="ECO:0000313" key="2">
    <source>
        <dbReference type="EMBL" id="CAD8212870.1"/>
    </source>
</evidence>
<feature type="transmembrane region" description="Helical" evidence="1">
    <location>
        <begin position="153"/>
        <end position="178"/>
    </location>
</feature>
<gene>
    <name evidence="2" type="ORF">PPENT_87.1.T1710070</name>
</gene>
<organism evidence="2 3">
    <name type="scientific">Paramecium pentaurelia</name>
    <dbReference type="NCBI Taxonomy" id="43138"/>
    <lineage>
        <taxon>Eukaryota</taxon>
        <taxon>Sar</taxon>
        <taxon>Alveolata</taxon>
        <taxon>Ciliophora</taxon>
        <taxon>Intramacronucleata</taxon>
        <taxon>Oligohymenophorea</taxon>
        <taxon>Peniculida</taxon>
        <taxon>Parameciidae</taxon>
        <taxon>Paramecium</taxon>
    </lineage>
</organism>
<dbReference type="PANTHER" id="PTHR11319">
    <property type="entry name" value="G PROTEIN-COUPLED RECEPTOR-RELATED"/>
    <property type="match status" value="1"/>
</dbReference>
<keyword evidence="1" id="KW-0472">Membrane</keyword>
<protein>
    <recommendedName>
        <fullName evidence="4">Transmembrane protein</fullName>
    </recommendedName>
</protein>
<sequence length="400" mass="47668">MYFFVSYFGYGYKKVQRHLNFLIIQISVSHIYFKYTIIKGKNQDHQHYLLMKVKHCQKRNIDIQRDYLTNYYQSIEDIRFHLEKLLINITFWYIDSIKSKFIPYNLYLGILLLISFRNKLCGCKIPIEIYIQKLIIQFLKKIKMMLNLVDSKMMLYLIKLLVIIIQIIQLFSSIQLIIKIQFFYCQLNSIVFHSLNQKRVILFQLIIMSQIINYMWTQEHFLLNQVDSSINLQVDVQLKLVVIKMILKIKSQESSMIELREHYWRAYYYSLTIEHCQNWEENYKSGWKPGDESCMIENIGALCEECDLYNSRGSGSYSVTSAYSYRQLTLITTLMSVSSTREMIEEFVKGISLKTFGFRVAIKEVLTAILIKVLISSHHFNYFYLLITSTSRISLSFQYC</sequence>
<name>A0A8S1YFZ7_9CILI</name>